<evidence type="ECO:0000313" key="2">
    <source>
        <dbReference type="EMBL" id="KAF9137452.1"/>
    </source>
</evidence>
<sequence>GSDEKTKAKLIQLQSWVGCAGMWCCGAVCGSEKKEEDEQEMVEKEVLFDEKQQEQQEQSQPPLYQDDTSYASEKDVLLSA</sequence>
<keyword evidence="3" id="KW-1185">Reference proteome</keyword>
<accession>A0A9P5RRS5</accession>
<proteinExistence type="predicted"/>
<evidence type="ECO:0000256" key="1">
    <source>
        <dbReference type="SAM" id="MobiDB-lite"/>
    </source>
</evidence>
<gene>
    <name evidence="2" type="ORF">BG015_002709</name>
</gene>
<reference evidence="2" key="1">
    <citation type="journal article" date="2020" name="Fungal Divers.">
        <title>Resolving the Mortierellaceae phylogeny through synthesis of multi-gene phylogenetics and phylogenomics.</title>
        <authorList>
            <person name="Vandepol N."/>
            <person name="Liber J."/>
            <person name="Desiro A."/>
            <person name="Na H."/>
            <person name="Kennedy M."/>
            <person name="Barry K."/>
            <person name="Grigoriev I.V."/>
            <person name="Miller A.N."/>
            <person name="O'Donnell K."/>
            <person name="Stajich J.E."/>
            <person name="Bonito G."/>
        </authorList>
    </citation>
    <scope>NUCLEOTIDE SEQUENCE</scope>
    <source>
        <strain evidence="2">NRRL 6426</strain>
    </source>
</reference>
<protein>
    <submittedName>
        <fullName evidence="2">Uncharacterized protein</fullName>
    </submittedName>
</protein>
<evidence type="ECO:0000313" key="3">
    <source>
        <dbReference type="Proteomes" id="UP000748756"/>
    </source>
</evidence>
<dbReference type="AlphaFoldDB" id="A0A9P5RRS5"/>
<organism evidence="2 3">
    <name type="scientific">Linnemannia schmuckeri</name>
    <dbReference type="NCBI Taxonomy" id="64567"/>
    <lineage>
        <taxon>Eukaryota</taxon>
        <taxon>Fungi</taxon>
        <taxon>Fungi incertae sedis</taxon>
        <taxon>Mucoromycota</taxon>
        <taxon>Mortierellomycotina</taxon>
        <taxon>Mortierellomycetes</taxon>
        <taxon>Mortierellales</taxon>
        <taxon>Mortierellaceae</taxon>
        <taxon>Linnemannia</taxon>
    </lineage>
</organism>
<comment type="caution">
    <text evidence="2">The sequence shown here is derived from an EMBL/GenBank/DDBJ whole genome shotgun (WGS) entry which is preliminary data.</text>
</comment>
<dbReference type="Proteomes" id="UP000748756">
    <property type="component" value="Unassembled WGS sequence"/>
</dbReference>
<feature type="non-terminal residue" evidence="2">
    <location>
        <position position="1"/>
    </location>
</feature>
<name>A0A9P5RRS5_9FUNG</name>
<dbReference type="EMBL" id="JAAAUQ010001558">
    <property type="protein sequence ID" value="KAF9137452.1"/>
    <property type="molecule type" value="Genomic_DNA"/>
</dbReference>
<feature type="region of interest" description="Disordered" evidence="1">
    <location>
        <begin position="48"/>
        <end position="80"/>
    </location>
</feature>